<keyword evidence="2" id="KW-1133">Transmembrane helix</keyword>
<dbReference type="EMBL" id="JACTNZ010000001">
    <property type="protein sequence ID" value="KAG5565613.1"/>
    <property type="molecule type" value="Genomic_DNA"/>
</dbReference>
<protein>
    <submittedName>
        <fullName evidence="3">Uncharacterized protein</fullName>
    </submittedName>
</protein>
<keyword evidence="4" id="KW-1185">Reference proteome</keyword>
<keyword evidence="2" id="KW-0472">Membrane</keyword>
<dbReference type="Proteomes" id="UP000823749">
    <property type="component" value="Chromosome 1"/>
</dbReference>
<feature type="transmembrane region" description="Helical" evidence="2">
    <location>
        <begin position="103"/>
        <end position="123"/>
    </location>
</feature>
<feature type="coiled-coil region" evidence="1">
    <location>
        <begin position="79"/>
        <end position="106"/>
    </location>
</feature>
<evidence type="ECO:0000313" key="3">
    <source>
        <dbReference type="EMBL" id="KAG5565613.1"/>
    </source>
</evidence>
<sequence length="124" mass="14949">MYSRKHHSPPLYCIDEPEEKEVSKGFYPWDASAVQQWICRTALMYCSDKIWDLSLDFGLLLKWFWKKVVFLEMNERLGMQVLKEQVDQFKEKEKTLEAENAMLCEKVILFFPLYSLYFLLIFVM</sequence>
<organism evidence="3 4">
    <name type="scientific">Rhododendron griersonianum</name>
    <dbReference type="NCBI Taxonomy" id="479676"/>
    <lineage>
        <taxon>Eukaryota</taxon>
        <taxon>Viridiplantae</taxon>
        <taxon>Streptophyta</taxon>
        <taxon>Embryophyta</taxon>
        <taxon>Tracheophyta</taxon>
        <taxon>Spermatophyta</taxon>
        <taxon>Magnoliopsida</taxon>
        <taxon>eudicotyledons</taxon>
        <taxon>Gunneridae</taxon>
        <taxon>Pentapetalae</taxon>
        <taxon>asterids</taxon>
        <taxon>Ericales</taxon>
        <taxon>Ericaceae</taxon>
        <taxon>Ericoideae</taxon>
        <taxon>Rhodoreae</taxon>
        <taxon>Rhododendron</taxon>
    </lineage>
</organism>
<comment type="caution">
    <text evidence="3">The sequence shown here is derived from an EMBL/GenBank/DDBJ whole genome shotgun (WGS) entry which is preliminary data.</text>
</comment>
<proteinExistence type="predicted"/>
<keyword evidence="1" id="KW-0175">Coiled coil</keyword>
<accession>A0AAV6LKD8</accession>
<dbReference type="AlphaFoldDB" id="A0AAV6LKD8"/>
<evidence type="ECO:0000256" key="2">
    <source>
        <dbReference type="SAM" id="Phobius"/>
    </source>
</evidence>
<gene>
    <name evidence="3" type="ORF">RHGRI_001502</name>
</gene>
<keyword evidence="2" id="KW-0812">Transmembrane</keyword>
<evidence type="ECO:0000313" key="4">
    <source>
        <dbReference type="Proteomes" id="UP000823749"/>
    </source>
</evidence>
<evidence type="ECO:0000256" key="1">
    <source>
        <dbReference type="SAM" id="Coils"/>
    </source>
</evidence>
<reference evidence="3" key="1">
    <citation type="submission" date="2020-08" db="EMBL/GenBank/DDBJ databases">
        <title>Plant Genome Project.</title>
        <authorList>
            <person name="Zhang R.-G."/>
        </authorList>
    </citation>
    <scope>NUCLEOTIDE SEQUENCE</scope>
    <source>
        <strain evidence="3">WSP0</strain>
        <tissue evidence="3">Leaf</tissue>
    </source>
</reference>
<name>A0AAV6LKD8_9ERIC</name>